<dbReference type="EMBL" id="AEWV01000006">
    <property type="protein sequence ID" value="EGC18207.1"/>
    <property type="molecule type" value="Genomic_DNA"/>
</dbReference>
<dbReference type="AlphaFoldDB" id="F0EWX6"/>
<keyword evidence="2" id="KW-1185">Reference proteome</keyword>
<evidence type="ECO:0000313" key="2">
    <source>
        <dbReference type="Proteomes" id="UP000004088"/>
    </source>
</evidence>
<dbReference type="STRING" id="888741.HMPREF9098_0356"/>
<dbReference type="HOGENOM" id="CLU_3311131_0_0_4"/>
<sequence length="39" mass="4554">MQPAFGPFKRARISVRAFFCAFKKQPALYKPNKQIKRPS</sequence>
<reference evidence="1 2" key="1">
    <citation type="submission" date="2011-01" db="EMBL/GenBank/DDBJ databases">
        <authorList>
            <person name="Muzny D."/>
            <person name="Qin X."/>
            <person name="Deng J."/>
            <person name="Jiang H."/>
            <person name="Liu Y."/>
            <person name="Qu J."/>
            <person name="Song X.-Z."/>
            <person name="Zhang L."/>
            <person name="Thornton R."/>
            <person name="Coyle M."/>
            <person name="Francisco L."/>
            <person name="Jackson L."/>
            <person name="Javaid M."/>
            <person name="Korchina V."/>
            <person name="Kovar C."/>
            <person name="Mata R."/>
            <person name="Mathew T."/>
            <person name="Ngo R."/>
            <person name="Nguyen L."/>
            <person name="Nguyen N."/>
            <person name="Okwuonu G."/>
            <person name="Ongeri F."/>
            <person name="Pham C."/>
            <person name="Simmons D."/>
            <person name="Wilczek-Boney K."/>
            <person name="Hale W."/>
            <person name="Jakkamsetti A."/>
            <person name="Pham P."/>
            <person name="Ruth R."/>
            <person name="San Lucas F."/>
            <person name="Warren J."/>
            <person name="Zhang J."/>
            <person name="Zhao Z."/>
            <person name="Zhou C."/>
            <person name="Zhu D."/>
            <person name="Lee S."/>
            <person name="Bess C."/>
            <person name="Blankenburg K."/>
            <person name="Forbes L."/>
            <person name="Fu Q."/>
            <person name="Gubbala S."/>
            <person name="Hirani K."/>
            <person name="Jayaseelan J.C."/>
            <person name="Lara F."/>
            <person name="Munidasa M."/>
            <person name="Palculict T."/>
            <person name="Patil S."/>
            <person name="Pu L.-L."/>
            <person name="Saada N."/>
            <person name="Tang L."/>
            <person name="Weissenberger G."/>
            <person name="Zhu Y."/>
            <person name="Hemphill L."/>
            <person name="Shang Y."/>
            <person name="Youmans B."/>
            <person name="Ayvaz T."/>
            <person name="Ross M."/>
            <person name="Santibanez J."/>
            <person name="Aqrawi P."/>
            <person name="Gross S."/>
            <person name="Joshi V."/>
            <person name="Fowler G."/>
            <person name="Nazareth L."/>
            <person name="Reid J."/>
            <person name="Worley K."/>
            <person name="Petrosino J."/>
            <person name="Highlander S."/>
            <person name="Gibbs R."/>
        </authorList>
    </citation>
    <scope>NUCLEOTIDE SEQUENCE [LARGE SCALE GENOMIC DNA]</scope>
    <source>
        <strain evidence="1 2">ATCC 33394</strain>
    </source>
</reference>
<name>F0EWX6_9NEIS</name>
<dbReference type="Proteomes" id="UP000004088">
    <property type="component" value="Unassembled WGS sequence"/>
</dbReference>
<proteinExistence type="predicted"/>
<gene>
    <name evidence="1" type="ORF">HMPREF9098_0356</name>
</gene>
<protein>
    <submittedName>
        <fullName evidence="1">Uncharacterized protein</fullName>
    </submittedName>
</protein>
<evidence type="ECO:0000313" key="1">
    <source>
        <dbReference type="EMBL" id="EGC18207.1"/>
    </source>
</evidence>
<accession>F0EWX6</accession>
<comment type="caution">
    <text evidence="1">The sequence shown here is derived from an EMBL/GenBank/DDBJ whole genome shotgun (WGS) entry which is preliminary data.</text>
</comment>
<organism evidence="1 2">
    <name type="scientific">Kingella denitrificans ATCC 33394</name>
    <dbReference type="NCBI Taxonomy" id="888741"/>
    <lineage>
        <taxon>Bacteria</taxon>
        <taxon>Pseudomonadati</taxon>
        <taxon>Pseudomonadota</taxon>
        <taxon>Betaproteobacteria</taxon>
        <taxon>Neisseriales</taxon>
        <taxon>Neisseriaceae</taxon>
        <taxon>Kingella</taxon>
    </lineage>
</organism>